<accession>A0A517RFH9</accession>
<keyword evidence="5" id="KW-1185">Reference proteome</keyword>
<dbReference type="Proteomes" id="UP000317171">
    <property type="component" value="Chromosome"/>
</dbReference>
<evidence type="ECO:0000256" key="1">
    <source>
        <dbReference type="ARBA" id="ARBA00022729"/>
    </source>
</evidence>
<evidence type="ECO:0000313" key="4">
    <source>
        <dbReference type="EMBL" id="QDT42610.1"/>
    </source>
</evidence>
<dbReference type="InterPro" id="IPR011250">
    <property type="entry name" value="OMP/PagP_B-barrel"/>
</dbReference>
<feature type="chain" id="PRO_5022160962" description="Outer membrane protein beta-barrel domain-containing protein" evidence="2">
    <location>
        <begin position="27"/>
        <end position="271"/>
    </location>
</feature>
<dbReference type="InterPro" id="IPR027385">
    <property type="entry name" value="Beta-barrel_OMP"/>
</dbReference>
<dbReference type="EMBL" id="CP036269">
    <property type="protein sequence ID" value="QDT42610.1"/>
    <property type="molecule type" value="Genomic_DNA"/>
</dbReference>
<reference evidence="4 5" key="1">
    <citation type="submission" date="2019-02" db="EMBL/GenBank/DDBJ databases">
        <title>Deep-cultivation of Planctomycetes and their phenomic and genomic characterization uncovers novel biology.</title>
        <authorList>
            <person name="Wiegand S."/>
            <person name="Jogler M."/>
            <person name="Boedeker C."/>
            <person name="Pinto D."/>
            <person name="Vollmers J."/>
            <person name="Rivas-Marin E."/>
            <person name="Kohn T."/>
            <person name="Peeters S.H."/>
            <person name="Heuer A."/>
            <person name="Rast P."/>
            <person name="Oberbeckmann S."/>
            <person name="Bunk B."/>
            <person name="Jeske O."/>
            <person name="Meyerdierks A."/>
            <person name="Storesund J.E."/>
            <person name="Kallscheuer N."/>
            <person name="Luecker S."/>
            <person name="Lage O.M."/>
            <person name="Pohl T."/>
            <person name="Merkel B.J."/>
            <person name="Hornburger P."/>
            <person name="Mueller R.-W."/>
            <person name="Bruemmer F."/>
            <person name="Labrenz M."/>
            <person name="Spormann A.M."/>
            <person name="Op den Camp H."/>
            <person name="Overmann J."/>
            <person name="Amann R."/>
            <person name="Jetten M.S.M."/>
            <person name="Mascher T."/>
            <person name="Medema M.H."/>
            <person name="Devos D.P."/>
            <person name="Kaster A.-K."/>
            <person name="Ovreas L."/>
            <person name="Rohde M."/>
            <person name="Galperin M.Y."/>
            <person name="Jogler C."/>
        </authorList>
    </citation>
    <scope>NUCLEOTIDE SEQUENCE [LARGE SCALE GENOMIC DNA]</scope>
    <source>
        <strain evidence="4 5">Pan241w</strain>
    </source>
</reference>
<proteinExistence type="predicted"/>
<evidence type="ECO:0000313" key="5">
    <source>
        <dbReference type="Proteomes" id="UP000317171"/>
    </source>
</evidence>
<feature type="domain" description="Outer membrane protein beta-barrel" evidence="3">
    <location>
        <begin position="78"/>
        <end position="261"/>
    </location>
</feature>
<protein>
    <recommendedName>
        <fullName evidence="3">Outer membrane protein beta-barrel domain-containing protein</fullName>
    </recommendedName>
</protein>
<dbReference type="AlphaFoldDB" id="A0A517RFH9"/>
<evidence type="ECO:0000256" key="2">
    <source>
        <dbReference type="SAM" id="SignalP"/>
    </source>
</evidence>
<dbReference type="Gene3D" id="2.40.160.20">
    <property type="match status" value="1"/>
</dbReference>
<keyword evidence="1 2" id="KW-0732">Signal</keyword>
<feature type="signal peptide" evidence="2">
    <location>
        <begin position="1"/>
        <end position="26"/>
    </location>
</feature>
<dbReference type="SUPFAM" id="SSF56925">
    <property type="entry name" value="OMPA-like"/>
    <property type="match status" value="1"/>
</dbReference>
<dbReference type="OrthoDB" id="288907at2"/>
<evidence type="ECO:0000259" key="3">
    <source>
        <dbReference type="Pfam" id="PF13505"/>
    </source>
</evidence>
<sequence length="271" mass="29600" precursor="true">MRGCKYFVAVMLAMSASLFTSGNLIAGSAQYFENLGDFENCVGDLEDCVSTGCASWTDQVSLYVSANNYASVNHLESGGFNSLSVFTNGGTDNNVSYDFGLALGARIPFGCKCKAFRVEVEGAFRGLGGLETDSLQSEGPMQMYQVDYEDRWSVMTNFWLDFPLKNSKTFYIGGGIGANGGRVSVNDTIVSGSTRYDNFAWQIGGGVTWEHSERWTVDVGYRYMDYGATTVNLNANFNPFPAAGNYIADLTSHQLMVGFRFNSLGNLIGRR</sequence>
<dbReference type="KEGG" id="gaz:Pan241w_26960"/>
<organism evidence="4 5">
    <name type="scientific">Gimesia alba</name>
    <dbReference type="NCBI Taxonomy" id="2527973"/>
    <lineage>
        <taxon>Bacteria</taxon>
        <taxon>Pseudomonadati</taxon>
        <taxon>Planctomycetota</taxon>
        <taxon>Planctomycetia</taxon>
        <taxon>Planctomycetales</taxon>
        <taxon>Planctomycetaceae</taxon>
        <taxon>Gimesia</taxon>
    </lineage>
</organism>
<dbReference type="RefSeq" id="WP_145216133.1">
    <property type="nucleotide sequence ID" value="NZ_CP036269.1"/>
</dbReference>
<dbReference type="Pfam" id="PF13505">
    <property type="entry name" value="OMP_b-brl"/>
    <property type="match status" value="1"/>
</dbReference>
<name>A0A517RFH9_9PLAN</name>
<gene>
    <name evidence="4" type="ORF">Pan241w_26960</name>
</gene>